<feature type="chain" id="PRO_5024458958" evidence="10">
    <location>
        <begin position="23"/>
        <end position="381"/>
    </location>
</feature>
<dbReference type="Pfam" id="PF00295">
    <property type="entry name" value="Glyco_hydro_28"/>
    <property type="match status" value="1"/>
</dbReference>
<feature type="signal peptide" evidence="10">
    <location>
        <begin position="1"/>
        <end position="22"/>
    </location>
</feature>
<organism evidence="11 12">
    <name type="scientific">Pyrus ussuriensis x Pyrus communis</name>
    <dbReference type="NCBI Taxonomy" id="2448454"/>
    <lineage>
        <taxon>Eukaryota</taxon>
        <taxon>Viridiplantae</taxon>
        <taxon>Streptophyta</taxon>
        <taxon>Embryophyta</taxon>
        <taxon>Tracheophyta</taxon>
        <taxon>Spermatophyta</taxon>
        <taxon>Magnoliopsida</taxon>
        <taxon>eudicotyledons</taxon>
        <taxon>Gunneridae</taxon>
        <taxon>Pentapetalae</taxon>
        <taxon>rosids</taxon>
        <taxon>fabids</taxon>
        <taxon>Rosales</taxon>
        <taxon>Rosaceae</taxon>
        <taxon>Amygdaloideae</taxon>
        <taxon>Maleae</taxon>
        <taxon>Pyrus</taxon>
    </lineage>
</organism>
<comment type="caution">
    <text evidence="11">The sequence shown here is derived from an EMBL/GenBank/DDBJ whole genome shotgun (WGS) entry which is preliminary data.</text>
</comment>
<dbReference type="Gene3D" id="2.160.20.10">
    <property type="entry name" value="Single-stranded right-handed beta-helix, Pectin lyase-like"/>
    <property type="match status" value="1"/>
</dbReference>
<feature type="active site" evidence="8">
    <location>
        <position position="242"/>
    </location>
</feature>
<reference evidence="11 12" key="3">
    <citation type="submission" date="2019-11" db="EMBL/GenBank/DDBJ databases">
        <title>A de novo genome assembly of a pear dwarfing rootstock.</title>
        <authorList>
            <person name="Wang F."/>
            <person name="Wang J."/>
            <person name="Li S."/>
            <person name="Zhang Y."/>
            <person name="Fang M."/>
            <person name="Ma L."/>
            <person name="Zhao Y."/>
            <person name="Jiang S."/>
        </authorList>
    </citation>
    <scope>NUCLEOTIDE SEQUENCE [LARGE SCALE GENOMIC DNA]</scope>
    <source>
        <strain evidence="11">S2</strain>
        <tissue evidence="11">Leaf</tissue>
    </source>
</reference>
<keyword evidence="10" id="KW-0732">Signal</keyword>
<dbReference type="Proteomes" id="UP000327157">
    <property type="component" value="Chromosome 13"/>
</dbReference>
<dbReference type="InterPro" id="IPR006626">
    <property type="entry name" value="PbH1"/>
</dbReference>
<dbReference type="EMBL" id="SMOL01000753">
    <property type="protein sequence ID" value="KAB2599876.1"/>
    <property type="molecule type" value="Genomic_DNA"/>
</dbReference>
<evidence type="ECO:0000256" key="9">
    <source>
        <dbReference type="RuleBase" id="RU361169"/>
    </source>
</evidence>
<evidence type="ECO:0000256" key="6">
    <source>
        <dbReference type="ARBA" id="ARBA00023295"/>
    </source>
</evidence>
<reference evidence="11 12" key="1">
    <citation type="submission" date="2019-09" db="EMBL/GenBank/DDBJ databases">
        <authorList>
            <person name="Ou C."/>
        </authorList>
    </citation>
    <scope>NUCLEOTIDE SEQUENCE [LARGE SCALE GENOMIC DNA]</scope>
    <source>
        <strain evidence="11">S2</strain>
        <tissue evidence="11">Leaf</tissue>
    </source>
</reference>
<dbReference type="AlphaFoldDB" id="A0A5N5F9X5"/>
<evidence type="ECO:0000256" key="8">
    <source>
        <dbReference type="PROSITE-ProRule" id="PRU10052"/>
    </source>
</evidence>
<evidence type="ECO:0000256" key="5">
    <source>
        <dbReference type="ARBA" id="ARBA00022801"/>
    </source>
</evidence>
<dbReference type="InterPro" id="IPR000743">
    <property type="entry name" value="Glyco_hydro_28"/>
</dbReference>
<evidence type="ECO:0000256" key="3">
    <source>
        <dbReference type="ARBA" id="ARBA00022512"/>
    </source>
</evidence>
<keyword evidence="5 9" id="KW-0378">Hydrolase</keyword>
<reference evidence="12" key="2">
    <citation type="submission" date="2019-10" db="EMBL/GenBank/DDBJ databases">
        <title>A de novo genome assembly of a pear dwarfing rootstock.</title>
        <authorList>
            <person name="Wang F."/>
            <person name="Wang J."/>
            <person name="Li S."/>
            <person name="Zhang Y."/>
            <person name="Fang M."/>
            <person name="Ma L."/>
            <person name="Zhao Y."/>
            <person name="Jiang S."/>
        </authorList>
    </citation>
    <scope>NUCLEOTIDE SEQUENCE [LARGE SCALE GENOMIC DNA]</scope>
</reference>
<keyword evidence="3" id="KW-0134">Cell wall</keyword>
<dbReference type="FunFam" id="2.160.20.10:FF:000004">
    <property type="entry name" value="Pectin lyase-like superfamily protein"/>
    <property type="match status" value="1"/>
</dbReference>
<dbReference type="SUPFAM" id="SSF51126">
    <property type="entry name" value="Pectin lyase-like"/>
    <property type="match status" value="1"/>
</dbReference>
<keyword evidence="4" id="KW-0964">Secreted</keyword>
<dbReference type="GO" id="GO:0004650">
    <property type="term" value="F:polygalacturonase activity"/>
    <property type="evidence" value="ECO:0007669"/>
    <property type="project" value="InterPro"/>
</dbReference>
<proteinExistence type="inferred from homology"/>
<evidence type="ECO:0000313" key="11">
    <source>
        <dbReference type="EMBL" id="KAB2599876.1"/>
    </source>
</evidence>
<comment type="similarity">
    <text evidence="2 9">Belongs to the glycosyl hydrolase 28 family.</text>
</comment>
<evidence type="ECO:0000313" key="12">
    <source>
        <dbReference type="Proteomes" id="UP000327157"/>
    </source>
</evidence>
<evidence type="ECO:0000256" key="10">
    <source>
        <dbReference type="SAM" id="SignalP"/>
    </source>
</evidence>
<keyword evidence="12" id="KW-1185">Reference proteome</keyword>
<dbReference type="GO" id="GO:0071555">
    <property type="term" value="P:cell wall organization"/>
    <property type="evidence" value="ECO:0007669"/>
    <property type="project" value="UniProtKB-KW"/>
</dbReference>
<gene>
    <name evidence="11" type="ORF">D8674_010147</name>
</gene>
<keyword evidence="7" id="KW-0961">Cell wall biogenesis/degradation</keyword>
<evidence type="ECO:0000256" key="7">
    <source>
        <dbReference type="ARBA" id="ARBA00023316"/>
    </source>
</evidence>
<dbReference type="PANTHER" id="PTHR31375">
    <property type="match status" value="1"/>
</dbReference>
<evidence type="ECO:0000256" key="2">
    <source>
        <dbReference type="ARBA" id="ARBA00008834"/>
    </source>
</evidence>
<comment type="subcellular location">
    <subcellularLocation>
        <location evidence="1">Secreted</location>
        <location evidence="1">Cell wall</location>
    </subcellularLocation>
</comment>
<accession>A0A5N5F9X5</accession>
<dbReference type="SMART" id="SM00710">
    <property type="entry name" value="PbH1"/>
    <property type="match status" value="3"/>
</dbReference>
<dbReference type="GO" id="GO:0005975">
    <property type="term" value="P:carbohydrate metabolic process"/>
    <property type="evidence" value="ECO:0007669"/>
    <property type="project" value="InterPro"/>
</dbReference>
<protein>
    <submittedName>
        <fullName evidence="11">Exopolygalacturonase-like</fullName>
    </submittedName>
</protein>
<sequence length="381" mass="40274">MARTLNILAAFLFLLSASKTQAEPGVFDVTSATYGAKPGSDITQALAKAWTDACASPTPSKVVVPSGTYMLTEASFKGPCKAPIEIQVQGKLTAPADGGKLTRPDTWVCFEHVNKLTVSGGGTFDGQGALAWKKNDCNKNKDCKSIAINMRFDFVTNSTIQDITSLDSKNFHVNVLGCHNVTFQRVNVTAPGESINTDGIHIGRSTGIKITDAHIGTGDDCVSIGDGNKEITVTRVTCGPGHGISVGSLGRYPNEEPVVGITVKNCTLTNTSNGVRIKTWPASPSDGIASDMHFEDIIMVNVSNPVLIDQQYCPWNQCKQNVPSKIKISNVSFKNIKGSSATPLAVQIVCSSGIAPLTSQCSNVKPTITRVPNALACATSL</sequence>
<dbReference type="InterPro" id="IPR012334">
    <property type="entry name" value="Pectin_lyas_fold"/>
</dbReference>
<name>A0A5N5F9X5_9ROSA</name>
<dbReference type="InterPro" id="IPR011050">
    <property type="entry name" value="Pectin_lyase_fold/virulence"/>
</dbReference>
<evidence type="ECO:0000256" key="1">
    <source>
        <dbReference type="ARBA" id="ARBA00004191"/>
    </source>
</evidence>
<dbReference type="PROSITE" id="PS00502">
    <property type="entry name" value="POLYGALACTURONASE"/>
    <property type="match status" value="1"/>
</dbReference>
<keyword evidence="6 9" id="KW-0326">Glycosidase</keyword>
<dbReference type="OrthoDB" id="187139at2759"/>
<evidence type="ECO:0000256" key="4">
    <source>
        <dbReference type="ARBA" id="ARBA00022525"/>
    </source>
</evidence>